<feature type="compositionally biased region" description="Basic and acidic residues" evidence="1">
    <location>
        <begin position="279"/>
        <end position="294"/>
    </location>
</feature>
<feature type="region of interest" description="Disordered" evidence="1">
    <location>
        <begin position="212"/>
        <end position="234"/>
    </location>
</feature>
<dbReference type="EMBL" id="NAJL01000027">
    <property type="protein sequence ID" value="TKA26692.1"/>
    <property type="molecule type" value="Genomic_DNA"/>
</dbReference>
<feature type="transmembrane region" description="Helical" evidence="2">
    <location>
        <begin position="25"/>
        <end position="46"/>
    </location>
</feature>
<feature type="compositionally biased region" description="Polar residues" evidence="1">
    <location>
        <begin position="267"/>
        <end position="278"/>
    </location>
</feature>
<evidence type="ECO:0000256" key="1">
    <source>
        <dbReference type="SAM" id="MobiDB-lite"/>
    </source>
</evidence>
<reference evidence="3 4" key="1">
    <citation type="submission" date="2017-03" db="EMBL/GenBank/DDBJ databases">
        <title>Genomes of endolithic fungi from Antarctica.</title>
        <authorList>
            <person name="Coleine C."/>
            <person name="Masonjones S."/>
            <person name="Stajich J.E."/>
        </authorList>
    </citation>
    <scope>NUCLEOTIDE SEQUENCE [LARGE SCALE GENOMIC DNA]</scope>
    <source>
        <strain evidence="3 4">CCFEE 6315</strain>
    </source>
</reference>
<keyword evidence="4" id="KW-1185">Reference proteome</keyword>
<keyword evidence="2" id="KW-1133">Transmembrane helix</keyword>
<dbReference type="Proteomes" id="UP000308549">
    <property type="component" value="Unassembled WGS sequence"/>
</dbReference>
<feature type="compositionally biased region" description="Polar residues" evidence="1">
    <location>
        <begin position="127"/>
        <end position="143"/>
    </location>
</feature>
<protein>
    <submittedName>
        <fullName evidence="3">Uncharacterized protein</fullName>
    </submittedName>
</protein>
<organism evidence="3 4">
    <name type="scientific">Salinomyces thailandicus</name>
    <dbReference type="NCBI Taxonomy" id="706561"/>
    <lineage>
        <taxon>Eukaryota</taxon>
        <taxon>Fungi</taxon>
        <taxon>Dikarya</taxon>
        <taxon>Ascomycota</taxon>
        <taxon>Pezizomycotina</taxon>
        <taxon>Dothideomycetes</taxon>
        <taxon>Dothideomycetidae</taxon>
        <taxon>Mycosphaerellales</taxon>
        <taxon>Teratosphaeriaceae</taxon>
        <taxon>Salinomyces</taxon>
    </lineage>
</organism>
<evidence type="ECO:0000313" key="4">
    <source>
        <dbReference type="Proteomes" id="UP000308549"/>
    </source>
</evidence>
<feature type="region of interest" description="Disordered" evidence="1">
    <location>
        <begin position="250"/>
        <end position="294"/>
    </location>
</feature>
<keyword evidence="2" id="KW-0812">Transmembrane</keyword>
<sequence>MILGGFLMLPVTFHHDAGLRLSKSALGIFAVALLTAGFSFTALLCFAVRSPLFQAESIFLPCLLSCAIGLLTIFYNFLISSKFYWNTPALLLTIAASISTLVYAGLLVFTQRKASSTRPRTSPLRDPSTSVPMRPASMSSAGGTLQDPTYQEIYIRNMHPTSLHNPQPMGYDPNSITEEEMQRQQMLMLLLQKEQPPTPDPSQSTFHIDWQGRDEEDVPPNGYYAPQPQTAYPPQSALLSREWTAELRPWDGVWRGPPPPQTARGRLSSQVEQWQRASSWERREERRREIEMGQ</sequence>
<dbReference type="OrthoDB" id="3254104at2759"/>
<keyword evidence="2" id="KW-0472">Membrane</keyword>
<feature type="compositionally biased region" description="Low complexity" evidence="1">
    <location>
        <begin position="223"/>
        <end position="234"/>
    </location>
</feature>
<proteinExistence type="predicted"/>
<feature type="transmembrane region" description="Helical" evidence="2">
    <location>
        <begin position="58"/>
        <end position="78"/>
    </location>
</feature>
<accession>A0A4U0TXC7</accession>
<name>A0A4U0TXC7_9PEZI</name>
<evidence type="ECO:0000313" key="3">
    <source>
        <dbReference type="EMBL" id="TKA26692.1"/>
    </source>
</evidence>
<gene>
    <name evidence="3" type="ORF">B0A50_04800</name>
</gene>
<evidence type="ECO:0000256" key="2">
    <source>
        <dbReference type="SAM" id="Phobius"/>
    </source>
</evidence>
<comment type="caution">
    <text evidence="3">The sequence shown here is derived from an EMBL/GenBank/DDBJ whole genome shotgun (WGS) entry which is preliminary data.</text>
</comment>
<feature type="region of interest" description="Disordered" evidence="1">
    <location>
        <begin position="117"/>
        <end position="143"/>
    </location>
</feature>
<feature type="transmembrane region" description="Helical" evidence="2">
    <location>
        <begin position="90"/>
        <end position="110"/>
    </location>
</feature>
<dbReference type="AlphaFoldDB" id="A0A4U0TXC7"/>